<dbReference type="EMBL" id="NCXO01000064">
    <property type="protein sequence ID" value="OSC26244.1"/>
    <property type="molecule type" value="Genomic_DNA"/>
</dbReference>
<sequence>MKVSVDRTLCAVSLCCVRKAPHVFGVDGDGEVGAIGPSGEVVDGEVEVPAELSEFVEDVAFDCPMTAIVLSEI</sequence>
<dbReference type="Proteomes" id="UP000193577">
    <property type="component" value="Unassembled WGS sequence"/>
</dbReference>
<accession>A0A7I7SFU6</accession>
<dbReference type="OrthoDB" id="9803319at2"/>
<dbReference type="SUPFAM" id="SSF54862">
    <property type="entry name" value="4Fe-4S ferredoxins"/>
    <property type="match status" value="1"/>
</dbReference>
<organism evidence="1 2">
    <name type="scientific">Mycolicibacillus koreensis</name>
    <dbReference type="NCBI Taxonomy" id="1069220"/>
    <lineage>
        <taxon>Bacteria</taxon>
        <taxon>Bacillati</taxon>
        <taxon>Actinomycetota</taxon>
        <taxon>Actinomycetes</taxon>
        <taxon>Mycobacteriales</taxon>
        <taxon>Mycobacteriaceae</taxon>
        <taxon>Mycolicibacillus</taxon>
    </lineage>
</organism>
<dbReference type="AlphaFoldDB" id="A0A7I7SFU6"/>
<evidence type="ECO:0000313" key="2">
    <source>
        <dbReference type="Proteomes" id="UP000193577"/>
    </source>
</evidence>
<dbReference type="RefSeq" id="WP_085305576.1">
    <property type="nucleotide sequence ID" value="NZ_AP022594.1"/>
</dbReference>
<proteinExistence type="predicted"/>
<gene>
    <name evidence="1" type="ORF">B8W67_18555</name>
</gene>
<dbReference type="Gene3D" id="3.30.70.20">
    <property type="match status" value="1"/>
</dbReference>
<keyword evidence="2" id="KW-1185">Reference proteome</keyword>
<evidence type="ECO:0000313" key="1">
    <source>
        <dbReference type="EMBL" id="OSC26244.1"/>
    </source>
</evidence>
<protein>
    <submittedName>
        <fullName evidence="1">Uncharacterized protein</fullName>
    </submittedName>
</protein>
<reference evidence="1 2" key="1">
    <citation type="submission" date="2017-04" db="EMBL/GenBank/DDBJ databases">
        <title>The new phylogeny of genus Mycobacterium.</title>
        <authorList>
            <person name="Tortoli E."/>
            <person name="Trovato A."/>
            <person name="Cirillo D.M."/>
        </authorList>
    </citation>
    <scope>NUCLEOTIDE SEQUENCE [LARGE SCALE GENOMIC DNA]</scope>
    <source>
        <strain evidence="1 2">KCTC 19819</strain>
    </source>
</reference>
<dbReference type="Pfam" id="PF13459">
    <property type="entry name" value="Fer4_15"/>
    <property type="match status" value="1"/>
</dbReference>
<name>A0A7I7SFU6_9MYCO</name>
<comment type="caution">
    <text evidence="1">The sequence shown here is derived from an EMBL/GenBank/DDBJ whole genome shotgun (WGS) entry which is preliminary data.</text>
</comment>